<keyword evidence="4" id="KW-1185">Reference proteome</keyword>
<keyword evidence="1" id="KW-0812">Transmembrane</keyword>
<evidence type="ECO:0000313" key="3">
    <source>
        <dbReference type="EMBL" id="OTO05734.1"/>
    </source>
</evidence>
<evidence type="ECO:0000313" key="2">
    <source>
        <dbReference type="EMBL" id="MEI5993091.1"/>
    </source>
</evidence>
<proteinExistence type="predicted"/>
<organism evidence="3">
    <name type="scientific">Candidatus Enterococcus mansonii</name>
    <dbReference type="NCBI Taxonomy" id="1834181"/>
    <lineage>
        <taxon>Bacteria</taxon>
        <taxon>Bacillati</taxon>
        <taxon>Bacillota</taxon>
        <taxon>Bacilli</taxon>
        <taxon>Lactobacillales</taxon>
        <taxon>Enterococcaceae</taxon>
        <taxon>Enterococcus</taxon>
    </lineage>
</organism>
<dbReference type="EMBL" id="NGLE01000004">
    <property type="protein sequence ID" value="OTO05734.1"/>
    <property type="molecule type" value="Genomic_DNA"/>
</dbReference>
<dbReference type="AlphaFoldDB" id="A0A242C649"/>
<evidence type="ECO:0000313" key="4">
    <source>
        <dbReference type="Proteomes" id="UP000195139"/>
    </source>
</evidence>
<sequence>MGQIWLERLVRWNAKIQKLLIGRYGQMDQLNKTLLKSALILLLLNLFLPTSIAFWLAFLLLIWMNYRFLSKRIYPRANENTRFIQRKQQLGKKFTNVKIKFQERKTHTYFKCPTCKQQLRAPKGKGKIKVTCSSCKGQFYKTV</sequence>
<keyword evidence="1" id="KW-1133">Transmembrane helix</keyword>
<dbReference type="RefSeq" id="WP_086331759.1">
    <property type="nucleotide sequence ID" value="NZ_NGLE02000001.1"/>
</dbReference>
<feature type="transmembrane region" description="Helical" evidence="1">
    <location>
        <begin position="38"/>
        <end position="63"/>
    </location>
</feature>
<reference evidence="2 4" key="2">
    <citation type="submission" date="2018-07" db="EMBL/GenBank/DDBJ databases">
        <title>The Genome Sequence of Enterococcus sp. DIV0659b.</title>
        <authorList>
            <consortium name="The Broad Institute Genomics Platform"/>
            <consortium name="The Broad Institute Genomic Center for Infectious Diseases"/>
            <person name="Earl A."/>
            <person name="Manson A."/>
            <person name="Schwartman J."/>
            <person name="Gilmore M."/>
            <person name="Abouelleil A."/>
            <person name="Cao P."/>
            <person name="Chapman S."/>
            <person name="Cusick C."/>
            <person name="Shea T."/>
            <person name="Young S."/>
            <person name="Neafsey D."/>
            <person name="Nusbaum C."/>
            <person name="Birren B."/>
        </authorList>
    </citation>
    <scope>NUCLEOTIDE SEQUENCE [LARGE SCALE GENOMIC DNA]</scope>
    <source>
        <strain evidence="2 4">4G2_DIV0659</strain>
    </source>
</reference>
<dbReference type="OrthoDB" id="3174166at2"/>
<comment type="caution">
    <text evidence="3">The sequence shown here is derived from an EMBL/GenBank/DDBJ whole genome shotgun (WGS) entry which is preliminary data.</text>
</comment>
<accession>A0A242C649</accession>
<name>A0A242C649_9ENTE</name>
<dbReference type="STRING" id="1834181.A5880_002909"/>
<dbReference type="Proteomes" id="UP000195139">
    <property type="component" value="Unassembled WGS sequence"/>
</dbReference>
<keyword evidence="1" id="KW-0472">Membrane</keyword>
<evidence type="ECO:0000256" key="1">
    <source>
        <dbReference type="SAM" id="Phobius"/>
    </source>
</evidence>
<reference evidence="3" key="1">
    <citation type="submission" date="2017-05" db="EMBL/GenBank/DDBJ databases">
        <title>The Genome Sequence of Enterococcus sp. 4G2_DIV0659.</title>
        <authorList>
            <consortium name="The Broad Institute Genomics Platform"/>
            <consortium name="The Broad Institute Genomic Center for Infectious Diseases"/>
            <person name="Earl A."/>
            <person name="Manson A."/>
            <person name="Schwartman J."/>
            <person name="Gilmore M."/>
            <person name="Abouelleil A."/>
            <person name="Cao P."/>
            <person name="Chapman S."/>
            <person name="Cusick C."/>
            <person name="Shea T."/>
            <person name="Young S."/>
            <person name="Neafsey D."/>
            <person name="Nusbaum C."/>
            <person name="Birren B."/>
        </authorList>
    </citation>
    <scope>NUCLEOTIDE SEQUENCE [LARGE SCALE GENOMIC DNA]</scope>
    <source>
        <strain evidence="3">4G2_DIV0659</strain>
    </source>
</reference>
<gene>
    <name evidence="2" type="ORF">A5880_000632</name>
    <name evidence="3" type="ORF">A5880_002909</name>
</gene>
<protein>
    <recommendedName>
        <fullName evidence="5">Zn-finger containing protein</fullName>
    </recommendedName>
</protein>
<evidence type="ECO:0008006" key="5">
    <source>
        <dbReference type="Google" id="ProtNLM"/>
    </source>
</evidence>
<dbReference type="EMBL" id="NGLE02000001">
    <property type="protein sequence ID" value="MEI5993091.1"/>
    <property type="molecule type" value="Genomic_DNA"/>
</dbReference>